<comment type="caution">
    <text evidence="1">The sequence shown here is derived from an EMBL/GenBank/DDBJ whole genome shotgun (WGS) entry which is preliminary data.</text>
</comment>
<dbReference type="Proteomes" id="UP000005514">
    <property type="component" value="Unassembled WGS sequence"/>
</dbReference>
<evidence type="ECO:0000313" key="2">
    <source>
        <dbReference type="Proteomes" id="UP000005514"/>
    </source>
</evidence>
<organism evidence="1 2">
    <name type="scientific">Helicobacter pylori Hp H-42</name>
    <dbReference type="NCBI Taxonomy" id="992047"/>
    <lineage>
        <taxon>Bacteria</taxon>
        <taxon>Pseudomonadati</taxon>
        <taxon>Campylobacterota</taxon>
        <taxon>Epsilonproteobacteria</taxon>
        <taxon>Campylobacterales</taxon>
        <taxon>Helicobacteraceae</taxon>
        <taxon>Helicobacter</taxon>
    </lineage>
</organism>
<dbReference type="EMBL" id="AKON01000007">
    <property type="protein sequence ID" value="EJB62991.1"/>
    <property type="molecule type" value="Genomic_DNA"/>
</dbReference>
<dbReference type="Pfam" id="PF09556">
    <property type="entry name" value="RE_HaeIII"/>
    <property type="match status" value="1"/>
</dbReference>
<dbReference type="EC" id="3.1.21.4" evidence="1"/>
<dbReference type="RefSeq" id="WP_000066805.1">
    <property type="nucleotide sequence ID" value="NZ_AKON01000007.1"/>
</dbReference>
<accession>A0AB33XHV8</accession>
<sequence>MSNKSNNQGRAYEYAWCLALEQKLSVLKKVIVDKQNGFNACYKAYESLEKSLQERYLESAKQGVLLLLDCEPLLSEVIGSSQNEITLSLQKDKLGEIGDIRDILIYFDRFCIGLSIKHNHDAVKHSRLSKDLDFGGKWLGVRVSQNYKDTIKPLFERLENAKKEGMLWRDFPNKEQEIYAPLLQAFKKEVLRIDENKENKVPQKMVEYLLGKYDFYKAILLEREQKTKLEAYHFNNTLNRSVKNKPKRIIPLSKLPTRMIYFDFKPKSFNTLELVLNEGWSFSLRIHNASSRVEPSLKFDIKLLSKPESVAVFIVGF</sequence>
<keyword evidence="1" id="KW-0378">Hydrolase</keyword>
<gene>
    <name evidence="1" type="primary">haeIIIR</name>
    <name evidence="1" type="ORF">HPHPH42_0990</name>
</gene>
<protein>
    <submittedName>
        <fullName evidence="1">Type II site-specific deoxyribonuclease</fullName>
        <ecNumber evidence="1">3.1.21.4</ecNumber>
    </submittedName>
</protein>
<proteinExistence type="predicted"/>
<name>A0AB33XHV8_HELPX</name>
<dbReference type="InterPro" id="IPR019059">
    <property type="entry name" value="Restrct_endonuc_II_HaeIII"/>
</dbReference>
<reference evidence="1 2" key="1">
    <citation type="submission" date="2012-04" db="EMBL/GenBank/DDBJ databases">
        <title>Genome sequence of Helicobacter pylori Hp H-42.</title>
        <authorList>
            <person name="Blanchard T.G."/>
            <person name="Czinn S.J."/>
            <person name="McCracken C."/>
            <person name="Abolude K."/>
            <person name="Maroo A."/>
            <person name="Santana-Cruz I."/>
            <person name="Tallon L.J."/>
            <person name="Ficke F.W.F."/>
        </authorList>
    </citation>
    <scope>NUCLEOTIDE SEQUENCE [LARGE SCALE GENOMIC DNA]</scope>
    <source>
        <strain evidence="1 2">Hp H-42</strain>
    </source>
</reference>
<evidence type="ECO:0000313" key="1">
    <source>
        <dbReference type="EMBL" id="EJB62991.1"/>
    </source>
</evidence>
<dbReference type="AlphaFoldDB" id="A0AB33XHV8"/>
<dbReference type="GO" id="GO:0009036">
    <property type="term" value="F:type II site-specific deoxyribonuclease activity"/>
    <property type="evidence" value="ECO:0007669"/>
    <property type="project" value="UniProtKB-EC"/>
</dbReference>